<dbReference type="Pfam" id="PF00106">
    <property type="entry name" value="adh_short"/>
    <property type="match status" value="1"/>
</dbReference>
<keyword evidence="4" id="KW-0472">Membrane</keyword>
<sequence length="315" mass="35467">MWDVSMMPSQKDKLAIVTGANSGIGFEAAKSLAIHGAHVILACRNEERGRQAEERIRHDLIKRSDEVVGSVEFMKVDVGDPSSVRDFVRAFHDKFDHLDLLINNAGVCGPAQRHTSNGVETHFAINHLGHFYLTSLLLDMLRRSKHQARVVNVSSVTHYVAWMFLNFSTLGYTSGRSVDYTTSKLSNLLFTFELQRRLEAAQVENVVAVAAHPGVTRSDIWNRYYVTNFPRWLAAIAMWFVSMLPFMTCQMGVLSILYAATMESVKGGEYYGPNGFLRFRGYPALETGAKSSHSLENANKLWKLSEDILNVKFRL</sequence>
<dbReference type="Proteomes" id="UP000054928">
    <property type="component" value="Unassembled WGS sequence"/>
</dbReference>
<proteinExistence type="inferred from homology"/>
<comment type="similarity">
    <text evidence="1 3">Belongs to the short-chain dehydrogenases/reductases (SDR) family.</text>
</comment>
<keyword evidence="4" id="KW-1133">Transmembrane helix</keyword>
<dbReference type="STRING" id="4781.A0A0P1AK27"/>
<evidence type="ECO:0000256" key="1">
    <source>
        <dbReference type="ARBA" id="ARBA00006484"/>
    </source>
</evidence>
<evidence type="ECO:0000256" key="3">
    <source>
        <dbReference type="RuleBase" id="RU000363"/>
    </source>
</evidence>
<feature type="transmembrane region" description="Helical" evidence="4">
    <location>
        <begin position="150"/>
        <end position="172"/>
    </location>
</feature>
<dbReference type="Gene3D" id="3.40.50.720">
    <property type="entry name" value="NAD(P)-binding Rossmann-like Domain"/>
    <property type="match status" value="1"/>
</dbReference>
<dbReference type="InterPro" id="IPR036291">
    <property type="entry name" value="NAD(P)-bd_dom_sf"/>
</dbReference>
<reference evidence="6" key="1">
    <citation type="submission" date="2014-09" db="EMBL/GenBank/DDBJ databases">
        <authorList>
            <person name="Sharma Rahul"/>
            <person name="Thines Marco"/>
        </authorList>
    </citation>
    <scope>NUCLEOTIDE SEQUENCE [LARGE SCALE GENOMIC DNA]</scope>
</reference>
<dbReference type="PANTHER" id="PTHR24320">
    <property type="entry name" value="RETINOL DEHYDROGENASE"/>
    <property type="match status" value="1"/>
</dbReference>
<organism evidence="5 6">
    <name type="scientific">Plasmopara halstedii</name>
    <name type="common">Downy mildew of sunflower</name>
    <dbReference type="NCBI Taxonomy" id="4781"/>
    <lineage>
        <taxon>Eukaryota</taxon>
        <taxon>Sar</taxon>
        <taxon>Stramenopiles</taxon>
        <taxon>Oomycota</taxon>
        <taxon>Peronosporomycetes</taxon>
        <taxon>Peronosporales</taxon>
        <taxon>Peronosporaceae</taxon>
        <taxon>Plasmopara</taxon>
    </lineage>
</organism>
<dbReference type="PANTHER" id="PTHR24320:SF148">
    <property type="entry name" value="NAD(P)-BINDING ROSSMANN-FOLD SUPERFAMILY PROTEIN"/>
    <property type="match status" value="1"/>
</dbReference>
<keyword evidence="4" id="KW-0812">Transmembrane</keyword>
<dbReference type="OMA" id="NTTWCAT"/>
<name>A0A0P1AK27_PLAHL</name>
<feature type="transmembrane region" description="Helical" evidence="4">
    <location>
        <begin position="232"/>
        <end position="260"/>
    </location>
</feature>
<dbReference type="AlphaFoldDB" id="A0A0P1AK27"/>
<dbReference type="PRINTS" id="PR00080">
    <property type="entry name" value="SDRFAMILY"/>
</dbReference>
<evidence type="ECO:0000313" key="5">
    <source>
        <dbReference type="EMBL" id="CEG41589.1"/>
    </source>
</evidence>
<dbReference type="NCBIfam" id="NF004846">
    <property type="entry name" value="PRK06197.1"/>
    <property type="match status" value="1"/>
</dbReference>
<keyword evidence="6" id="KW-1185">Reference proteome</keyword>
<accession>A0A0P1AK27</accession>
<dbReference type="EMBL" id="CCYD01000553">
    <property type="protein sequence ID" value="CEG41589.1"/>
    <property type="molecule type" value="Genomic_DNA"/>
</dbReference>
<dbReference type="InterPro" id="IPR002347">
    <property type="entry name" value="SDR_fam"/>
</dbReference>
<evidence type="ECO:0000313" key="6">
    <source>
        <dbReference type="Proteomes" id="UP000054928"/>
    </source>
</evidence>
<dbReference type="SUPFAM" id="SSF51735">
    <property type="entry name" value="NAD(P)-binding Rossmann-fold domains"/>
    <property type="match status" value="1"/>
</dbReference>
<protein>
    <submittedName>
        <fullName evidence="5">Uncharacterized protein</fullName>
    </submittedName>
</protein>
<dbReference type="GeneID" id="36406980"/>
<dbReference type="RefSeq" id="XP_024577958.1">
    <property type="nucleotide sequence ID" value="XM_024727375.1"/>
</dbReference>
<dbReference type="GO" id="GO:0016491">
    <property type="term" value="F:oxidoreductase activity"/>
    <property type="evidence" value="ECO:0007669"/>
    <property type="project" value="UniProtKB-KW"/>
</dbReference>
<evidence type="ECO:0000256" key="2">
    <source>
        <dbReference type="ARBA" id="ARBA00023002"/>
    </source>
</evidence>
<dbReference type="OrthoDB" id="47007at2759"/>
<evidence type="ECO:0000256" key="4">
    <source>
        <dbReference type="SAM" id="Phobius"/>
    </source>
</evidence>
<keyword evidence="2" id="KW-0560">Oxidoreductase</keyword>
<dbReference type="PRINTS" id="PR00081">
    <property type="entry name" value="GDHRDH"/>
</dbReference>